<dbReference type="InterPro" id="IPR014000">
    <property type="entry name" value="PPV_DNA_helicase_E1_N"/>
</dbReference>
<evidence type="ECO:0000256" key="2">
    <source>
        <dbReference type="ARBA" id="ARBA00022518"/>
    </source>
</evidence>
<dbReference type="EC" id="5.6.2.4" evidence="15"/>
<evidence type="ECO:0000256" key="6">
    <source>
        <dbReference type="ARBA" id="ARBA00022741"/>
    </source>
</evidence>
<dbReference type="EMBL" id="KX812447">
    <property type="protein sequence ID" value="AQR57909.1"/>
    <property type="molecule type" value="Genomic_DNA"/>
</dbReference>
<evidence type="ECO:0000256" key="16">
    <source>
        <dbReference type="SAM" id="MobiDB-lite"/>
    </source>
</evidence>
<dbReference type="GO" id="GO:0003677">
    <property type="term" value="F:DNA binding"/>
    <property type="evidence" value="ECO:0007669"/>
    <property type="project" value="UniProtKB-KW"/>
</dbReference>
<dbReference type="GO" id="GO:0005524">
    <property type="term" value="F:ATP binding"/>
    <property type="evidence" value="ECO:0007669"/>
    <property type="project" value="UniProtKB-KW"/>
</dbReference>
<comment type="function">
    <text evidence="14">ATP-dependent DNA 3'-5' helicase required for initiation of viral DNA replication. It forms a complex with the viral E2 protein. The E1-E2 complex binds to the replication origin which contains binding sites for both proteins. During the initial step, a dimer of E1 interacts with a dimer of protein E2 leading to a complex that binds the viral origin of replication with high specificity. Then, a second dimer of E1 displaces the E2 dimer in an ATP-dependent manner to form the E1 tetramer. Following this, two E1 monomers are added to each half of the site, which results in the formation of two E1 trimers on the viral ori. Subsequently, two hexamers will be created. The double hexamer acts as a bi-directional helicase machinery and unwinds the viral DNA and then recruits the host DNA polymerase to start replication.</text>
</comment>
<evidence type="ECO:0000256" key="9">
    <source>
        <dbReference type="ARBA" id="ARBA00022840"/>
    </source>
</evidence>
<dbReference type="Proteomes" id="UP000290805">
    <property type="component" value="Segment"/>
</dbReference>
<comment type="function">
    <text evidence="15">ATP-dependent DNA helicase required for initiation of viral DNA replication. It forms a complex with the viral E2 protein. The E1-E2 complex binds to the replication origin which contains binding sites for both proteins.</text>
</comment>
<comment type="subcellular location">
    <subcellularLocation>
        <location evidence="1">Host nucleus</location>
    </subcellularLocation>
</comment>
<dbReference type="Pfam" id="PF00519">
    <property type="entry name" value="PPV_E1_C"/>
    <property type="match status" value="1"/>
</dbReference>
<keyword evidence="9 15" id="KW-0067">ATP-binding</keyword>
<feature type="domain" description="SF3 helicase" evidence="17">
    <location>
        <begin position="404"/>
        <end position="571"/>
    </location>
</feature>
<reference evidence="18" key="1">
    <citation type="journal article" date="2017" name="PLoS ONE">
        <title>Virome analysis of two sympatric bat species (Desmodus rotundus and Molossus molossus) in French Guiana.</title>
        <authorList>
            <person name="Salmier A."/>
            <person name="Tirera S."/>
            <person name="de Thoisy B."/>
            <person name="Franc A."/>
            <person name="Darcissac E."/>
            <person name="Donato D."/>
            <person name="Bouchier C."/>
            <person name="Lacoste V."/>
            <person name="Lavergne A."/>
        </authorList>
    </citation>
    <scope>NUCLEOTIDE SEQUENCE [LARGE SCALE GENOMIC DNA]</scope>
    <source>
        <strain evidence="18">MmoPV1_MF</strain>
    </source>
</reference>
<dbReference type="GeneID" id="41700855"/>
<keyword evidence="11" id="KW-0413">Isomerase</keyword>
<comment type="catalytic activity">
    <reaction evidence="13 15">
        <text>ATP + H2O = ADP + phosphate + H(+)</text>
        <dbReference type="Rhea" id="RHEA:13065"/>
        <dbReference type="ChEBI" id="CHEBI:15377"/>
        <dbReference type="ChEBI" id="CHEBI:15378"/>
        <dbReference type="ChEBI" id="CHEBI:30616"/>
        <dbReference type="ChEBI" id="CHEBI:43474"/>
        <dbReference type="ChEBI" id="CHEBI:456216"/>
        <dbReference type="EC" id="5.6.2.4"/>
    </reaction>
</comment>
<comment type="similarity">
    <text evidence="15">Belongs to the papillomaviridae E1 protein family.</text>
</comment>
<dbReference type="InterPro" id="IPR037102">
    <property type="entry name" value="Znf_lg_T-Ag_D1_dom_sf"/>
</dbReference>
<dbReference type="InterPro" id="IPR046935">
    <property type="entry name" value="PPV_E1_DBD_sf"/>
</dbReference>
<keyword evidence="3" id="KW-0597">Phosphoprotein</keyword>
<dbReference type="Pfam" id="PF00524">
    <property type="entry name" value="PPV_E1_N"/>
    <property type="match status" value="1"/>
</dbReference>
<evidence type="ECO:0000313" key="18">
    <source>
        <dbReference type="EMBL" id="AQR57909.1"/>
    </source>
</evidence>
<feature type="region of interest" description="Disordered" evidence="16">
    <location>
        <begin position="593"/>
        <end position="613"/>
    </location>
</feature>
<evidence type="ECO:0000256" key="11">
    <source>
        <dbReference type="ARBA" id="ARBA00023235"/>
    </source>
</evidence>
<keyword evidence="7 15" id="KW-0378">Hydrolase</keyword>
<dbReference type="Gene3D" id="3.40.1310.10">
    <property type="match status" value="1"/>
</dbReference>
<dbReference type="InterPro" id="IPR001177">
    <property type="entry name" value="PPV_DNA_helicase_E1_C"/>
</dbReference>
<evidence type="ECO:0000256" key="1">
    <source>
        <dbReference type="ARBA" id="ARBA00004147"/>
    </source>
</evidence>
<protein>
    <recommendedName>
        <fullName evidence="15">Replication protein E1</fullName>
        <ecNumber evidence="15">5.6.2.4</ecNumber>
    </recommendedName>
</protein>
<keyword evidence="10 15" id="KW-0238">DNA-binding</keyword>
<dbReference type="GO" id="GO:0016887">
    <property type="term" value="F:ATP hydrolysis activity"/>
    <property type="evidence" value="ECO:0007669"/>
    <property type="project" value="RHEA"/>
</dbReference>
<sequence length="613" mass="69870">MCWAQPEASRPSRAYLPPPKSPLFAQFARRSDITMAEKGTLDDWFIVREADVEGEDSIEEIFDADTESDCSGLLDDSEVTQGNSLQLFQHQEAAESARHELFLKRKCLCTPEQERDLENLSPRLSAVQISPKGSAAKKRLFGDSGIDTPDEGPSTSNSQIVKPCKVDIREILKSHNHHATMLAKFKGILGVGYNDLTRPYHSQKTMGNHWVIFLYGPHPSTVEGGKKHVGDMCDYLLCYDLDFAILFLCTFKKQKCRNTICSQMKSLFSLNELCILCDPPRLSVPSALYFFKLTLGYKNCTTSGELPDWIAQRTLVNNQSAERPFVLSEMIQWAYDNQFTDESLIAYNYASLADEDANAKAFIQSNNQAKHVRDCTYMVKQYLRAEMQNATMSAWIHKRMQKIENDGDWRQIAKFLKFQQCSVFKFEETMRYFLKSHPKKCCIVIYGPSDTGKSYFANSLIEFLGGKIISFQNYQSHFWLSPLADAKAALLDDATTHTWNYFDTYMRSALDGSFISVDCKNRAPIQIKCPPLVITTNCNLMEDDKYKFLRSRLTFLNFNQTLPFDADGKPAYCLSKESWSSYFGRFWSALELSDQEDEGEDGEPQSPFRPSGK</sequence>
<dbReference type="GO" id="GO:0043138">
    <property type="term" value="F:3'-5' DNA helicase activity"/>
    <property type="evidence" value="ECO:0007669"/>
    <property type="project" value="UniProtKB-EC"/>
</dbReference>
<dbReference type="Pfam" id="PF20450">
    <property type="entry name" value="PPV_E1_DBD"/>
    <property type="match status" value="1"/>
</dbReference>
<evidence type="ECO:0000256" key="13">
    <source>
        <dbReference type="ARBA" id="ARBA00048988"/>
    </source>
</evidence>
<evidence type="ECO:0000256" key="3">
    <source>
        <dbReference type="ARBA" id="ARBA00022553"/>
    </source>
</evidence>
<dbReference type="InterPro" id="IPR016393">
    <property type="entry name" value="Rep_E1_papillomaV"/>
</dbReference>
<evidence type="ECO:0000256" key="15">
    <source>
        <dbReference type="PIRNR" id="PIRNR003383"/>
    </source>
</evidence>
<organism evidence="18">
    <name type="scientific">Molossus molossus papillomavirus 1</name>
    <dbReference type="NCBI Taxonomy" id="1959848"/>
    <lineage>
        <taxon>Viruses</taxon>
        <taxon>Monodnaviria</taxon>
        <taxon>Shotokuvirae</taxon>
        <taxon>Cossaviricota</taxon>
        <taxon>Papovaviricetes</taxon>
        <taxon>Zurhausenvirales</taxon>
        <taxon>Papillomaviridae</taxon>
    </lineage>
</organism>
<proteinExistence type="inferred from homology"/>
<keyword evidence="6 15" id="KW-0547">Nucleotide-binding</keyword>
<dbReference type="SUPFAM" id="SSF55464">
    <property type="entry name" value="Origin of replication-binding domain, RBD-like"/>
    <property type="match status" value="1"/>
</dbReference>
<evidence type="ECO:0000256" key="14">
    <source>
        <dbReference type="ARBA" id="ARBA00093297"/>
    </source>
</evidence>
<keyword evidence="2 15" id="KW-0244">Early protein</keyword>
<evidence type="ECO:0000259" key="17">
    <source>
        <dbReference type="PROSITE" id="PS51206"/>
    </source>
</evidence>
<dbReference type="PROSITE" id="PS51206">
    <property type="entry name" value="SF3_HELICASE_1"/>
    <property type="match status" value="1"/>
</dbReference>
<dbReference type="OrthoDB" id="4795at10239"/>
<gene>
    <name evidence="18" type="primary">E1</name>
</gene>
<dbReference type="RefSeq" id="YP_009553372.1">
    <property type="nucleotide sequence ID" value="NC_040787.1"/>
</dbReference>
<evidence type="ECO:0000256" key="8">
    <source>
        <dbReference type="ARBA" id="ARBA00022806"/>
    </source>
</evidence>
<feature type="compositionally biased region" description="Acidic residues" evidence="16">
    <location>
        <begin position="593"/>
        <end position="603"/>
    </location>
</feature>
<accession>A0A2I2MP72</accession>
<dbReference type="InterPro" id="IPR014015">
    <property type="entry name" value="Helicase_SF3_DNA-vir"/>
</dbReference>
<dbReference type="InterPro" id="IPR027417">
    <property type="entry name" value="P-loop_NTPase"/>
</dbReference>
<dbReference type="Gene3D" id="3.40.50.300">
    <property type="entry name" value="P-loop containing nucleotide triphosphate hydrolases"/>
    <property type="match status" value="1"/>
</dbReference>
<feature type="region of interest" description="Disordered" evidence="16">
    <location>
        <begin position="138"/>
        <end position="159"/>
    </location>
</feature>
<evidence type="ECO:0000256" key="12">
    <source>
        <dbReference type="ARBA" id="ARBA00034617"/>
    </source>
</evidence>
<dbReference type="GO" id="GO:0006260">
    <property type="term" value="P:DNA replication"/>
    <property type="evidence" value="ECO:0007669"/>
    <property type="project" value="UniProtKB-KW"/>
</dbReference>
<keyword evidence="4" id="KW-1048">Host nucleus</keyword>
<evidence type="ECO:0000256" key="5">
    <source>
        <dbReference type="ARBA" id="ARBA00022705"/>
    </source>
</evidence>
<evidence type="ECO:0000256" key="10">
    <source>
        <dbReference type="ARBA" id="ARBA00023125"/>
    </source>
</evidence>
<evidence type="ECO:0000256" key="4">
    <source>
        <dbReference type="ARBA" id="ARBA00022562"/>
    </source>
</evidence>
<dbReference type="GO" id="GO:0042025">
    <property type="term" value="C:host cell nucleus"/>
    <property type="evidence" value="ECO:0007669"/>
    <property type="project" value="UniProtKB-SubCell"/>
</dbReference>
<dbReference type="PIRSF" id="PIRSF003383">
    <property type="entry name" value="Rep_E1_papillomaV"/>
    <property type="match status" value="1"/>
</dbReference>
<dbReference type="InterPro" id="IPR046832">
    <property type="entry name" value="PPV_E1_DBD"/>
</dbReference>
<keyword evidence="8 15" id="KW-0347">Helicase</keyword>
<dbReference type="Gene3D" id="1.10.10.510">
    <property type="entry name" value="Zinc finger, large T-antigen D1 domain"/>
    <property type="match status" value="1"/>
</dbReference>
<comment type="catalytic activity">
    <reaction evidence="12">
        <text>Couples ATP hydrolysis with the unwinding of duplex DNA by translocating in the 3'-5' direction.</text>
        <dbReference type="EC" id="5.6.2.4"/>
    </reaction>
</comment>
<name>A0A2I2MP72_9PAPI</name>
<dbReference type="SUPFAM" id="SSF52540">
    <property type="entry name" value="P-loop containing nucleoside triphosphate hydrolases"/>
    <property type="match status" value="1"/>
</dbReference>
<dbReference type="KEGG" id="vg:41700855"/>
<evidence type="ECO:0000256" key="7">
    <source>
        <dbReference type="ARBA" id="ARBA00022801"/>
    </source>
</evidence>
<keyword evidence="5 15" id="KW-0235">DNA replication</keyword>